<dbReference type="Pfam" id="PF02120">
    <property type="entry name" value="Flg_hook"/>
    <property type="match status" value="1"/>
</dbReference>
<dbReference type="OrthoDB" id="2112988at2"/>
<dbReference type="Proteomes" id="UP000215137">
    <property type="component" value="Chromosome"/>
</dbReference>
<gene>
    <name evidence="3" type="ORF">CKF48_00590</name>
</gene>
<evidence type="ECO:0000256" key="1">
    <source>
        <dbReference type="SAM" id="MobiDB-lite"/>
    </source>
</evidence>
<dbReference type="CDD" id="cd17470">
    <property type="entry name" value="T3SS_Flik_C"/>
    <property type="match status" value="1"/>
</dbReference>
<reference evidence="3 4" key="1">
    <citation type="submission" date="2017-08" db="EMBL/GenBank/DDBJ databases">
        <title>Complete Genome Sequence of Bacillus kochii Oregon-R-modENCODE STRAIN BDGP4, isolated from Drosophila melanogaster gut.</title>
        <authorList>
            <person name="Wan K.H."/>
            <person name="Yu C."/>
            <person name="Park S."/>
            <person name="Hammonds A.S."/>
            <person name="Booth B.W."/>
            <person name="Celniker S.E."/>
        </authorList>
    </citation>
    <scope>NUCLEOTIDE SEQUENCE [LARGE SCALE GENOMIC DNA]</scope>
    <source>
        <strain evidence="3 4">BDGP4</strain>
    </source>
</reference>
<dbReference type="KEGG" id="bko:CKF48_00590"/>
<dbReference type="InterPro" id="IPR021136">
    <property type="entry name" value="Flagellar_hook_control-like_C"/>
</dbReference>
<evidence type="ECO:0000259" key="2">
    <source>
        <dbReference type="Pfam" id="PF02120"/>
    </source>
</evidence>
<feature type="compositionally biased region" description="Basic and acidic residues" evidence="1">
    <location>
        <begin position="391"/>
        <end position="421"/>
    </location>
</feature>
<dbReference type="AlphaFoldDB" id="A0A248TCT9"/>
<evidence type="ECO:0000313" key="3">
    <source>
        <dbReference type="EMBL" id="ASV65952.1"/>
    </source>
</evidence>
<dbReference type="Gene3D" id="3.30.750.140">
    <property type="match status" value="1"/>
</dbReference>
<feature type="domain" description="Flagellar hook-length control protein-like C-terminal" evidence="2">
    <location>
        <begin position="310"/>
        <end position="386"/>
    </location>
</feature>
<dbReference type="EMBL" id="CP022983">
    <property type="protein sequence ID" value="ASV65952.1"/>
    <property type="molecule type" value="Genomic_DNA"/>
</dbReference>
<accession>A0A248TCT9</accession>
<name>A0A248TCT9_9BACI</name>
<evidence type="ECO:0000313" key="4">
    <source>
        <dbReference type="Proteomes" id="UP000215137"/>
    </source>
</evidence>
<organism evidence="3 4">
    <name type="scientific">Cytobacillus kochii</name>
    <dbReference type="NCBI Taxonomy" id="859143"/>
    <lineage>
        <taxon>Bacteria</taxon>
        <taxon>Bacillati</taxon>
        <taxon>Bacillota</taxon>
        <taxon>Bacilli</taxon>
        <taxon>Bacillales</taxon>
        <taxon>Bacillaceae</taxon>
        <taxon>Cytobacillus</taxon>
    </lineage>
</organism>
<dbReference type="InterPro" id="IPR038610">
    <property type="entry name" value="FliK-like_C_sf"/>
</dbReference>
<dbReference type="RefSeq" id="WP_095369527.1">
    <property type="nucleotide sequence ID" value="NZ_CP022983.1"/>
</dbReference>
<sequence>MELMSLLPINNNHQSTKEVSANEKVGKGDFAQFLGSVLSTVETVSSNSDVTKDAVTKQDDLLSLLGVLEWEDLPEEWQSFMYIDLRDEPLVVEKASQLLNIEEEEMELIFTHIQSLLKNQDDISIDLQTAEARENFLSKLVSVVEGGRAQTQTQTTDLITQNKAVFQTIKLVQMMNQQTEPSPFNQQQLAGLVKDIVKILENEAVVPIPQSISLKARETQLRTQQLVNHSPLSMTLINSEQKQMETEVEILSTISKGIEDQNPDIKTVQVPTNPVANSKNDTLQLHILQNGKPIPAEQLVKQFENTLSRAKFTTVNGIQKLSIQLTPEHLGTLKIEIVQKDQVMIARIIASTQAAKDAFESSAQTLRQAFHSQNINVDKIEIYQTSLEQKHAEESFSQREKNQPNQDGDGHNRREEQEDKATSFFDELEAELLNLKV</sequence>
<protein>
    <recommendedName>
        <fullName evidence="2">Flagellar hook-length control protein-like C-terminal domain-containing protein</fullName>
    </recommendedName>
</protein>
<feature type="region of interest" description="Disordered" evidence="1">
    <location>
        <begin position="391"/>
        <end position="424"/>
    </location>
</feature>
<proteinExistence type="predicted"/>
<keyword evidence="4" id="KW-1185">Reference proteome</keyword>